<accession>A0A1B6LWV3</accession>
<proteinExistence type="predicted"/>
<feature type="domain" description="PWWP" evidence="2">
    <location>
        <begin position="16"/>
        <end position="71"/>
    </location>
</feature>
<feature type="coiled-coil region" evidence="1">
    <location>
        <begin position="134"/>
        <end position="203"/>
    </location>
</feature>
<dbReference type="EMBL" id="GEBQ01011873">
    <property type="protein sequence ID" value="JAT28104.1"/>
    <property type="molecule type" value="Transcribed_RNA"/>
</dbReference>
<dbReference type="AlphaFoldDB" id="A0A1B6LWV3"/>
<dbReference type="Gene3D" id="2.30.30.140">
    <property type="match status" value="1"/>
</dbReference>
<organism evidence="3">
    <name type="scientific">Graphocephala atropunctata</name>
    <dbReference type="NCBI Taxonomy" id="36148"/>
    <lineage>
        <taxon>Eukaryota</taxon>
        <taxon>Metazoa</taxon>
        <taxon>Ecdysozoa</taxon>
        <taxon>Arthropoda</taxon>
        <taxon>Hexapoda</taxon>
        <taxon>Insecta</taxon>
        <taxon>Pterygota</taxon>
        <taxon>Neoptera</taxon>
        <taxon>Paraneoptera</taxon>
        <taxon>Hemiptera</taxon>
        <taxon>Auchenorrhyncha</taxon>
        <taxon>Membracoidea</taxon>
        <taxon>Cicadellidae</taxon>
        <taxon>Cicadellinae</taxon>
        <taxon>Cicadellini</taxon>
        <taxon>Graphocephala</taxon>
    </lineage>
</organism>
<gene>
    <name evidence="3" type="ORF">g.10953</name>
</gene>
<name>A0A1B6LWV3_9HEMI</name>
<feature type="non-terminal residue" evidence="3">
    <location>
        <position position="213"/>
    </location>
</feature>
<dbReference type="PROSITE" id="PS50812">
    <property type="entry name" value="PWWP"/>
    <property type="match status" value="1"/>
</dbReference>
<dbReference type="Pfam" id="PF00855">
    <property type="entry name" value="PWWP"/>
    <property type="match status" value="1"/>
</dbReference>
<dbReference type="SUPFAM" id="SSF63748">
    <property type="entry name" value="Tudor/PWWP/MBT"/>
    <property type="match status" value="1"/>
</dbReference>
<keyword evidence="1" id="KW-0175">Coiled coil</keyword>
<reference evidence="3" key="1">
    <citation type="submission" date="2015-11" db="EMBL/GenBank/DDBJ databases">
        <title>De novo transcriptome assembly of four potential Pierce s Disease insect vectors from Arizona vineyards.</title>
        <authorList>
            <person name="Tassone E.E."/>
        </authorList>
    </citation>
    <scope>NUCLEOTIDE SEQUENCE</scope>
</reference>
<dbReference type="PANTHER" id="PTHR12550:SF70">
    <property type="entry name" value="JIL-1 ANCHORING AND STABILIZING PROTEIN, ISOFORM A"/>
    <property type="match status" value="1"/>
</dbReference>
<evidence type="ECO:0000259" key="2">
    <source>
        <dbReference type="PROSITE" id="PS50812"/>
    </source>
</evidence>
<dbReference type="InterPro" id="IPR000313">
    <property type="entry name" value="PWWP_dom"/>
</dbReference>
<dbReference type="SMART" id="SM00293">
    <property type="entry name" value="PWWP"/>
    <property type="match status" value="1"/>
</dbReference>
<evidence type="ECO:0000256" key="1">
    <source>
        <dbReference type="SAM" id="Coils"/>
    </source>
</evidence>
<evidence type="ECO:0000313" key="3">
    <source>
        <dbReference type="EMBL" id="JAT28104.1"/>
    </source>
</evidence>
<dbReference type="PANTHER" id="PTHR12550">
    <property type="entry name" value="HEPATOMA-DERIVED GROWTH FACTOR-RELATED"/>
    <property type="match status" value="1"/>
</dbReference>
<protein>
    <recommendedName>
        <fullName evidence="2">PWWP domain-containing protein</fullName>
    </recommendedName>
</protein>
<sequence length="213" mass="24778">MVTNFLINKMTVRFDKGDKIFAKIRGFPYWPATVDSVLLTDNQKAKYNIIFFGTKETATINDKDACLYAEYKHIHGRPKTDIFRNKKFNQALKEAEMSETTEANYIDTRDEDLKFKESDALNMSVKNLEESLAEENLIENLENSEEKLKLAAKIGTALLEENELLKRQNFELESKLTIAEERTEELEREKETCTLKMEELLYNIGEIQNNSEK</sequence>